<dbReference type="EMBL" id="LAZR01003593">
    <property type="protein sequence ID" value="KKN16653.1"/>
    <property type="molecule type" value="Genomic_DNA"/>
</dbReference>
<reference evidence="5" key="1">
    <citation type="journal article" date="2015" name="Nature">
        <title>Complex archaea that bridge the gap between prokaryotes and eukaryotes.</title>
        <authorList>
            <person name="Spang A."/>
            <person name="Saw J.H."/>
            <person name="Jorgensen S.L."/>
            <person name="Zaremba-Niedzwiedzka K."/>
            <person name="Martijn J."/>
            <person name="Lind A.E."/>
            <person name="van Eijk R."/>
            <person name="Schleper C."/>
            <person name="Guy L."/>
            <person name="Ettema T.J."/>
        </authorList>
    </citation>
    <scope>NUCLEOTIDE SEQUENCE</scope>
</reference>
<dbReference type="PANTHER" id="PTHR42716:SF2">
    <property type="entry name" value="L-ASPARTATE OXIDASE, CHLOROPLASTIC"/>
    <property type="match status" value="1"/>
</dbReference>
<evidence type="ECO:0000256" key="1">
    <source>
        <dbReference type="ARBA" id="ARBA00001974"/>
    </source>
</evidence>
<keyword evidence="3" id="KW-0175">Coiled coil</keyword>
<comment type="caution">
    <text evidence="5">The sequence shown here is derived from an EMBL/GenBank/DDBJ whole genome shotgun (WGS) entry which is preliminary data.</text>
</comment>
<dbReference type="GO" id="GO:0009435">
    <property type="term" value="P:NAD+ biosynthetic process"/>
    <property type="evidence" value="ECO:0007669"/>
    <property type="project" value="InterPro"/>
</dbReference>
<dbReference type="GO" id="GO:0008734">
    <property type="term" value="F:L-aspartate oxidase activity"/>
    <property type="evidence" value="ECO:0007669"/>
    <property type="project" value="InterPro"/>
</dbReference>
<dbReference type="InterPro" id="IPR037099">
    <property type="entry name" value="Fum_R/Succ_DH_flav-like_C_sf"/>
</dbReference>
<dbReference type="PANTHER" id="PTHR42716">
    <property type="entry name" value="L-ASPARTATE OXIDASE"/>
    <property type="match status" value="1"/>
</dbReference>
<sequence>TSSPANLKRKIQKIMWQKVGLMREEKKLKEALRDIKNINKEINRSSLSSYSHYELANLAILAQLVTESALWRKESRGVHLCKDYPEIDDGLASHRVIQKNA</sequence>
<dbReference type="InterPro" id="IPR015939">
    <property type="entry name" value="Fum_Rdtase/Succ_DH_flav-like_C"/>
</dbReference>
<accession>A0A0F9RHA0</accession>
<evidence type="ECO:0000256" key="3">
    <source>
        <dbReference type="SAM" id="Coils"/>
    </source>
</evidence>
<protein>
    <recommendedName>
        <fullName evidence="4">Fumarate reductase/succinate dehydrogenase flavoprotein-like C-terminal domain-containing protein</fullName>
    </recommendedName>
</protein>
<keyword evidence="2" id="KW-0274">FAD</keyword>
<evidence type="ECO:0000259" key="4">
    <source>
        <dbReference type="Pfam" id="PF02910"/>
    </source>
</evidence>
<feature type="domain" description="Fumarate reductase/succinate dehydrogenase flavoprotein-like C-terminal" evidence="4">
    <location>
        <begin position="9"/>
        <end position="90"/>
    </location>
</feature>
<keyword evidence="2" id="KW-0285">Flavoprotein</keyword>
<dbReference type="SUPFAM" id="SSF46977">
    <property type="entry name" value="Succinate dehydrogenase/fumarate reductase flavoprotein C-terminal domain"/>
    <property type="match status" value="1"/>
</dbReference>
<proteinExistence type="predicted"/>
<dbReference type="Pfam" id="PF02910">
    <property type="entry name" value="Succ_DH_flav_C"/>
    <property type="match status" value="1"/>
</dbReference>
<comment type="cofactor">
    <cofactor evidence="1">
        <name>FAD</name>
        <dbReference type="ChEBI" id="CHEBI:57692"/>
    </cofactor>
</comment>
<organism evidence="5">
    <name type="scientific">marine sediment metagenome</name>
    <dbReference type="NCBI Taxonomy" id="412755"/>
    <lineage>
        <taxon>unclassified sequences</taxon>
        <taxon>metagenomes</taxon>
        <taxon>ecological metagenomes</taxon>
    </lineage>
</organism>
<dbReference type="InterPro" id="IPR005288">
    <property type="entry name" value="NadB"/>
</dbReference>
<evidence type="ECO:0000256" key="2">
    <source>
        <dbReference type="ARBA" id="ARBA00022827"/>
    </source>
</evidence>
<feature type="coiled-coil region" evidence="3">
    <location>
        <begin position="21"/>
        <end position="48"/>
    </location>
</feature>
<dbReference type="AlphaFoldDB" id="A0A0F9RHA0"/>
<gene>
    <name evidence="5" type="ORF">LCGC14_0973660</name>
</gene>
<dbReference type="Gene3D" id="1.20.58.100">
    <property type="entry name" value="Fumarate reductase/succinate dehydrogenase flavoprotein-like, C-terminal domain"/>
    <property type="match status" value="1"/>
</dbReference>
<name>A0A0F9RHA0_9ZZZZ</name>
<evidence type="ECO:0000313" key="5">
    <source>
        <dbReference type="EMBL" id="KKN16653.1"/>
    </source>
</evidence>
<feature type="non-terminal residue" evidence="5">
    <location>
        <position position="1"/>
    </location>
</feature>